<sequence length="262" mass="29450">MRSSLGRKAREFADTLQALLNQTVCDHAQVTVDITADRALVGTRLGGLMSEPVPLRSHARTRIWLDVQCRLTMDGDEGEFLAVEASYCGLKFGDSMEPLLHYDFERDKEQYTEAHLQVCASHPTFEAFLQETGRKGPGGLSKIHLPVGGRRFRPSLEDLLECLIDEGLVRPKAGWEQAIGRTRDEYRRKQIAAVVRRNTGTAQAELQRLGYRVVPPDDQRLLAKITRLITPRPRSGDQERGVGRQQQSGGGRRTSDRLSDMR</sequence>
<name>A0A372G3C4_9ACTN</name>
<dbReference type="EMBL" id="QVFU01000004">
    <property type="protein sequence ID" value="RFS47259.1"/>
    <property type="molecule type" value="Genomic_DNA"/>
</dbReference>
<keyword evidence="3" id="KW-1185">Reference proteome</keyword>
<organism evidence="2 3">
    <name type="scientific">Micromonospora craniellae</name>
    <dbReference type="NCBI Taxonomy" id="2294034"/>
    <lineage>
        <taxon>Bacteria</taxon>
        <taxon>Bacillati</taxon>
        <taxon>Actinomycetota</taxon>
        <taxon>Actinomycetes</taxon>
        <taxon>Micromonosporales</taxon>
        <taxon>Micromonosporaceae</taxon>
        <taxon>Micromonospora</taxon>
    </lineage>
</organism>
<dbReference type="Proteomes" id="UP000262621">
    <property type="component" value="Unassembled WGS sequence"/>
</dbReference>
<dbReference type="AlphaFoldDB" id="A0A372G3C4"/>
<accession>A0A372G3C4</accession>
<feature type="compositionally biased region" description="Basic and acidic residues" evidence="1">
    <location>
        <begin position="253"/>
        <end position="262"/>
    </location>
</feature>
<comment type="caution">
    <text evidence="2">The sequence shown here is derived from an EMBL/GenBank/DDBJ whole genome shotgun (WGS) entry which is preliminary data.</text>
</comment>
<feature type="region of interest" description="Disordered" evidence="1">
    <location>
        <begin position="228"/>
        <end position="262"/>
    </location>
</feature>
<proteinExistence type="predicted"/>
<dbReference type="OrthoDB" id="4086179at2"/>
<evidence type="ECO:0000313" key="2">
    <source>
        <dbReference type="EMBL" id="RFS47259.1"/>
    </source>
</evidence>
<reference evidence="2 3" key="1">
    <citation type="submission" date="2018-08" db="EMBL/GenBank/DDBJ databases">
        <title>Verrucosispora craniellae sp. nov., isolated from a marine sponge in the South China Sea.</title>
        <authorList>
            <person name="Li L."/>
            <person name="Lin H.W."/>
        </authorList>
    </citation>
    <scope>NUCLEOTIDE SEQUENCE [LARGE SCALE GENOMIC DNA]</scope>
    <source>
        <strain evidence="2 3">LHW63014</strain>
    </source>
</reference>
<evidence type="ECO:0000256" key="1">
    <source>
        <dbReference type="SAM" id="MobiDB-lite"/>
    </source>
</evidence>
<evidence type="ECO:0000313" key="3">
    <source>
        <dbReference type="Proteomes" id="UP000262621"/>
    </source>
</evidence>
<protein>
    <submittedName>
        <fullName evidence="2">Uncharacterized protein</fullName>
    </submittedName>
</protein>
<dbReference type="RefSeq" id="WP_117227113.1">
    <property type="nucleotide sequence ID" value="NZ_CP061725.1"/>
</dbReference>
<gene>
    <name evidence="2" type="ORF">D0Q02_06760</name>
</gene>